<dbReference type="AlphaFoldDB" id="A0A0R2CYN5"/>
<proteinExistence type="predicted"/>
<dbReference type="OrthoDB" id="2308125at2"/>
<dbReference type="EMBL" id="AYYI01000105">
    <property type="protein sequence ID" value="KRM92860.1"/>
    <property type="molecule type" value="Genomic_DNA"/>
</dbReference>
<protein>
    <recommendedName>
        <fullName evidence="3">Late competence protein ComGG</fullName>
    </recommendedName>
</protein>
<name>A0A0R2CYN5_9LACO</name>
<reference evidence="1 2" key="1">
    <citation type="journal article" date="2015" name="Genome Announc.">
        <title>Expanding the biotechnology potential of lactobacilli through comparative genomics of 213 strains and associated genera.</title>
        <authorList>
            <person name="Sun Z."/>
            <person name="Harris H.M."/>
            <person name="McCann A."/>
            <person name="Guo C."/>
            <person name="Argimon S."/>
            <person name="Zhang W."/>
            <person name="Yang X."/>
            <person name="Jeffery I.B."/>
            <person name="Cooney J.C."/>
            <person name="Kagawa T.F."/>
            <person name="Liu W."/>
            <person name="Song Y."/>
            <person name="Salvetti E."/>
            <person name="Wrobel A."/>
            <person name="Rasinkangas P."/>
            <person name="Parkhill J."/>
            <person name="Rea M.C."/>
            <person name="O'Sullivan O."/>
            <person name="Ritari J."/>
            <person name="Douillard F.P."/>
            <person name="Paul Ross R."/>
            <person name="Yang R."/>
            <person name="Briner A.E."/>
            <person name="Felis G.E."/>
            <person name="de Vos W.M."/>
            <person name="Barrangou R."/>
            <person name="Klaenhammer T.R."/>
            <person name="Caufield P.W."/>
            <person name="Cui Y."/>
            <person name="Zhang H."/>
            <person name="O'Toole P.W."/>
        </authorList>
    </citation>
    <scope>NUCLEOTIDE SEQUENCE [LARGE SCALE GENOMIC DNA]</scope>
    <source>
        <strain evidence="1 2">DSM 20253</strain>
    </source>
</reference>
<keyword evidence="2" id="KW-1185">Reference proteome</keyword>
<dbReference type="RefSeq" id="WP_057874882.1">
    <property type="nucleotide sequence ID" value="NZ_AYYI01000105.1"/>
</dbReference>
<evidence type="ECO:0000313" key="1">
    <source>
        <dbReference type="EMBL" id="KRM92860.1"/>
    </source>
</evidence>
<dbReference type="Proteomes" id="UP000051638">
    <property type="component" value="Unassembled WGS sequence"/>
</dbReference>
<comment type="caution">
    <text evidence="1">The sequence shown here is derived from an EMBL/GenBank/DDBJ whole genome shotgun (WGS) entry which is preliminary data.</text>
</comment>
<sequence length="98" mass="11359">MKKRSASLLLAACLFLSLLLLLVSGYLHVYERQMRTLQLAQQNYQVACLIDLAQWRRQHGEKQTEYQFNLGRVILTDKTATVELKGLKKQITKKILPE</sequence>
<evidence type="ECO:0008006" key="3">
    <source>
        <dbReference type="Google" id="ProtNLM"/>
    </source>
</evidence>
<organism evidence="1 2">
    <name type="scientific">Loigolactobacillus rennini DSM 20253</name>
    <dbReference type="NCBI Taxonomy" id="1423796"/>
    <lineage>
        <taxon>Bacteria</taxon>
        <taxon>Bacillati</taxon>
        <taxon>Bacillota</taxon>
        <taxon>Bacilli</taxon>
        <taxon>Lactobacillales</taxon>
        <taxon>Lactobacillaceae</taxon>
        <taxon>Loigolactobacillus</taxon>
    </lineage>
</organism>
<dbReference type="PATRIC" id="fig|1423796.3.peg.897"/>
<gene>
    <name evidence="1" type="ORF">FC24_GL000876</name>
</gene>
<accession>A0A0R2CYN5</accession>
<dbReference type="STRING" id="1423796.FC24_GL000876"/>
<evidence type="ECO:0000313" key="2">
    <source>
        <dbReference type="Proteomes" id="UP000051638"/>
    </source>
</evidence>